<dbReference type="RefSeq" id="WP_130354197.1">
    <property type="nucleotide sequence ID" value="NZ_SGWY01000004.1"/>
</dbReference>
<feature type="region of interest" description="Disordered" evidence="1">
    <location>
        <begin position="595"/>
        <end position="617"/>
    </location>
</feature>
<evidence type="ECO:0000259" key="3">
    <source>
        <dbReference type="PROSITE" id="PS51841"/>
    </source>
</evidence>
<reference evidence="4 5" key="1">
    <citation type="submission" date="2019-02" db="EMBL/GenBank/DDBJ databases">
        <title>Genomic Encyclopedia of Type Strains, Phase IV (KMG-IV): sequencing the most valuable type-strain genomes for metagenomic binning, comparative biology and taxonomic classification.</title>
        <authorList>
            <person name="Goeker M."/>
        </authorList>
    </citation>
    <scope>NUCLEOTIDE SEQUENCE [LARGE SCALE GENOMIC DNA]</scope>
    <source>
        <strain evidence="4 5">DSM 43045</strain>
    </source>
</reference>
<dbReference type="NCBIfam" id="NF033681">
    <property type="entry name" value="ExeM_NucH_DNase"/>
    <property type="match status" value="1"/>
</dbReference>
<name>A0A4Q7M6U8_9MICO</name>
<dbReference type="AlphaFoldDB" id="A0A4Q7M6U8"/>
<feature type="chain" id="PRO_5020519569" description="LTD domain-containing protein" evidence="2">
    <location>
        <begin position="32"/>
        <end position="1073"/>
    </location>
</feature>
<dbReference type="OrthoDB" id="1016457at2"/>
<dbReference type="InterPro" id="IPR036691">
    <property type="entry name" value="Endo/exonu/phosph_ase_sf"/>
</dbReference>
<dbReference type="Gene3D" id="3.60.10.10">
    <property type="entry name" value="Endonuclease/exonuclease/phosphatase"/>
    <property type="match status" value="1"/>
</dbReference>
<evidence type="ECO:0000256" key="1">
    <source>
        <dbReference type="SAM" id="MobiDB-lite"/>
    </source>
</evidence>
<dbReference type="InterPro" id="IPR047971">
    <property type="entry name" value="ExeM-like"/>
</dbReference>
<organism evidence="4 5">
    <name type="scientific">Agromyces ramosus</name>
    <dbReference type="NCBI Taxonomy" id="33879"/>
    <lineage>
        <taxon>Bacteria</taxon>
        <taxon>Bacillati</taxon>
        <taxon>Actinomycetota</taxon>
        <taxon>Actinomycetes</taxon>
        <taxon>Micrococcales</taxon>
        <taxon>Microbacteriaceae</taxon>
        <taxon>Agromyces</taxon>
    </lineage>
</organism>
<sequence length="1073" mass="110590">MHRSVRRLTVTVVTAALATAGLATAPSAAVAAAPTELLISEYIEGSSFNKALEIANPTSGSVDLTAGAYSVRMSFNGGTSVANIPLTGTVAAGGVHVLAQSTAGPNVLAAADQTSTTSFFNGDDAIMLLRGDTVVDSIGQLGVDPGTEWGTGLTSTADNTLRRVATVCAGDSNPSDSFDPAAEWIGFAQDAFDGLGAHTSDCDGTVPDPPTPIINEFSADTVDPDVEYLELLEDAGADLSGSVVLEVEGDAGSAIGTVDEVIALGTADADGRYLVELAAGTLEDGSISLLVVNGFTGAVGDDLDVEDDGVLDPGHAFDVVDAVAVWDGAPSDVTYGGTVLDAGDGTFGDHAPGGASRIPDGTDTGSPADWVRNDFDLAGLPDLTGTPVLGEALNTPGAANALVEVVEDLCEAEVVTIGSVQGSGPASTVAGSTVDVEGVVTGDFQGGGALNGYYVQDGGDGDSATSDGIFVYSPDGLDVSAGDVVHVRGAVSEFNGLTEITVGDADVCASGAALPQPVALQMPATDELRESLEGTRVVLPQSLAVLDLFTYPRFGELSLGLGRQFQPTAVVEPGSPERTALIAKQLEERIWLDDGRGVQNPDPLRHPNGGAFTRDNSVRSGDLVTNATGILDWRFDVWRIQPTQGADVSANPRPAVPEVGGTTTVASFNVLNYFTTLDQPNVPGDQRGANDQEEFDRQEAKIVAALAAIDADVFGLIEIENNAGVALDALVGALNAATTPGRYAALHTPKLGTDAITTALIYQPAEVAPVGPFAVLDSTVDPDFAANNRPALAQTFTDLEVGGEVTVVVNHLKSKGSDCDALGDPDTGDGQGNCNLTRVAAAEALAEWLQGDPTRQGTVGRELIIGDLNSYDHEDPIDALRTAGYTDLELREHGEHAYSYNFDGELGYLDYAMAGTDLADDVTGAGAWTINSDESALYDYNREFKSASQFALWAPDPYRSSDHDPVVVGLDLTPPDTTAPELALSASPDAIFPPNKKLRAVSVEVVATDDSGGPVSVDLVSATAAAGLGEVQIVSDTEFRMRAILGAVYTLVYSATDEAGNVTTASVVVRVIR</sequence>
<feature type="domain" description="LTD" evidence="3">
    <location>
        <begin position="25"/>
        <end position="171"/>
    </location>
</feature>
<dbReference type="PANTHER" id="PTHR42834">
    <property type="entry name" value="ENDONUCLEASE/EXONUCLEASE/PHOSPHATASE FAMILY PROTEIN (AFU_ORTHOLOGUE AFUA_3G09210)"/>
    <property type="match status" value="1"/>
</dbReference>
<gene>
    <name evidence="4" type="ORF">EV187_3339</name>
</gene>
<dbReference type="EMBL" id="SGWY01000004">
    <property type="protein sequence ID" value="RZS63434.1"/>
    <property type="molecule type" value="Genomic_DNA"/>
</dbReference>
<dbReference type="CDD" id="cd04486">
    <property type="entry name" value="YhcR_OBF_like"/>
    <property type="match status" value="1"/>
</dbReference>
<dbReference type="Pfam" id="PF00932">
    <property type="entry name" value="LTD"/>
    <property type="match status" value="1"/>
</dbReference>
<dbReference type="PROSITE" id="PS51841">
    <property type="entry name" value="LTD"/>
    <property type="match status" value="1"/>
</dbReference>
<dbReference type="Proteomes" id="UP000293289">
    <property type="component" value="Unassembled WGS sequence"/>
</dbReference>
<evidence type="ECO:0000256" key="2">
    <source>
        <dbReference type="SAM" id="SignalP"/>
    </source>
</evidence>
<comment type="caution">
    <text evidence="4">The sequence shown here is derived from an EMBL/GenBank/DDBJ whole genome shotgun (WGS) entry which is preliminary data.</text>
</comment>
<keyword evidence="2" id="KW-0732">Signal</keyword>
<dbReference type="InterPro" id="IPR001322">
    <property type="entry name" value="Lamin_tail_dom"/>
</dbReference>
<evidence type="ECO:0000313" key="5">
    <source>
        <dbReference type="Proteomes" id="UP000293289"/>
    </source>
</evidence>
<keyword evidence="5" id="KW-1185">Reference proteome</keyword>
<feature type="signal peptide" evidence="2">
    <location>
        <begin position="1"/>
        <end position="31"/>
    </location>
</feature>
<dbReference type="SUPFAM" id="SSF56219">
    <property type="entry name" value="DNase I-like"/>
    <property type="match status" value="1"/>
</dbReference>
<evidence type="ECO:0000313" key="4">
    <source>
        <dbReference type="EMBL" id="RZS63434.1"/>
    </source>
</evidence>
<protein>
    <recommendedName>
        <fullName evidence="3">LTD domain-containing protein</fullName>
    </recommendedName>
</protein>
<dbReference type="PANTHER" id="PTHR42834:SF1">
    <property type="entry name" value="ENDONUCLEASE_EXONUCLEASE_PHOSPHATASE FAMILY PROTEIN (AFU_ORTHOLOGUE AFUA_3G09210)"/>
    <property type="match status" value="1"/>
</dbReference>
<accession>A0A4Q7M6U8</accession>
<proteinExistence type="predicted"/>